<dbReference type="Proteomes" id="UP000318709">
    <property type="component" value="Chromosome"/>
</dbReference>
<evidence type="ECO:0000313" key="2">
    <source>
        <dbReference type="Proteomes" id="UP000318709"/>
    </source>
</evidence>
<keyword evidence="2" id="KW-1185">Reference proteome</keyword>
<accession>A0A4Y6U9C1</accession>
<name>A0A4Y6U9C1_9PROT</name>
<protein>
    <submittedName>
        <fullName evidence="1">Uncharacterized protein</fullName>
    </submittedName>
</protein>
<dbReference type="AlphaFoldDB" id="A0A4Y6U9C1"/>
<organism evidence="1 2">
    <name type="scientific">Formicincola oecophyllae</name>
    <dbReference type="NCBI Taxonomy" id="2558361"/>
    <lineage>
        <taxon>Bacteria</taxon>
        <taxon>Pseudomonadati</taxon>
        <taxon>Pseudomonadota</taxon>
        <taxon>Alphaproteobacteria</taxon>
        <taxon>Acetobacterales</taxon>
        <taxon>Acetobacteraceae</taxon>
        <taxon>Formicincola</taxon>
    </lineage>
</organism>
<dbReference type="RefSeq" id="WP_141443767.1">
    <property type="nucleotide sequence ID" value="NZ_CP038231.1"/>
</dbReference>
<dbReference type="KEGG" id="swf:E3E12_07605"/>
<evidence type="ECO:0000313" key="1">
    <source>
        <dbReference type="EMBL" id="QDH14063.1"/>
    </source>
</evidence>
<dbReference type="EMBL" id="CP038231">
    <property type="protein sequence ID" value="QDH14063.1"/>
    <property type="molecule type" value="Genomic_DNA"/>
</dbReference>
<reference evidence="1 2" key="1">
    <citation type="submission" date="2019-03" db="EMBL/GenBank/DDBJ databases">
        <title>The complete genome sequence of Swingsia_sp. F3b2 LMG30590(T).</title>
        <authorList>
            <person name="Chua K.-O."/>
            <person name="Chan K.-G."/>
            <person name="See-Too W.-S."/>
        </authorList>
    </citation>
    <scope>NUCLEOTIDE SEQUENCE [LARGE SCALE GENOMIC DNA]</scope>
    <source>
        <strain evidence="1 2">F3b2</strain>
    </source>
</reference>
<proteinExistence type="predicted"/>
<gene>
    <name evidence="1" type="ORF">E3E12_07605</name>
</gene>
<sequence length="65" mass="6972">MVDRYTKVVLTLIAGALIVLAGENLLLPDKAEALSKSNSPAHVIVDSIEYISSDAMPVKVQVVKH</sequence>